<evidence type="ECO:0000259" key="4">
    <source>
        <dbReference type="Pfam" id="PF13407"/>
    </source>
</evidence>
<evidence type="ECO:0000256" key="3">
    <source>
        <dbReference type="ARBA" id="ARBA00022729"/>
    </source>
</evidence>
<evidence type="ECO:0000313" key="6">
    <source>
        <dbReference type="Proteomes" id="UP001216907"/>
    </source>
</evidence>
<dbReference type="PANTHER" id="PTHR46847">
    <property type="entry name" value="D-ALLOSE-BINDING PERIPLASMIC PROTEIN-RELATED"/>
    <property type="match status" value="1"/>
</dbReference>
<evidence type="ECO:0000256" key="2">
    <source>
        <dbReference type="ARBA" id="ARBA00007639"/>
    </source>
</evidence>
<dbReference type="SUPFAM" id="SSF53822">
    <property type="entry name" value="Periplasmic binding protein-like I"/>
    <property type="match status" value="1"/>
</dbReference>
<evidence type="ECO:0000256" key="1">
    <source>
        <dbReference type="ARBA" id="ARBA00004196"/>
    </source>
</evidence>
<keyword evidence="3" id="KW-0732">Signal</keyword>
<dbReference type="PANTHER" id="PTHR46847:SF1">
    <property type="entry name" value="D-ALLOSE-BINDING PERIPLASMIC PROTEIN-RELATED"/>
    <property type="match status" value="1"/>
</dbReference>
<comment type="subcellular location">
    <subcellularLocation>
        <location evidence="1">Cell envelope</location>
    </subcellularLocation>
</comment>
<feature type="domain" description="Periplasmic binding protein" evidence="4">
    <location>
        <begin position="41"/>
        <end position="296"/>
    </location>
</feature>
<dbReference type="InterPro" id="IPR028082">
    <property type="entry name" value="Peripla_BP_I"/>
</dbReference>
<name>A0ABT6FF49_9BACT</name>
<dbReference type="Pfam" id="PF13407">
    <property type="entry name" value="Peripla_BP_4"/>
    <property type="match status" value="1"/>
</dbReference>
<protein>
    <submittedName>
        <fullName evidence="5">Sugar ABC transporter substrate-binding protein</fullName>
    </submittedName>
</protein>
<evidence type="ECO:0000313" key="5">
    <source>
        <dbReference type="EMBL" id="MDG3006202.1"/>
    </source>
</evidence>
<reference evidence="5 6" key="1">
    <citation type="submission" date="2023-03" db="EMBL/GenBank/DDBJ databases">
        <title>Paludisphaera mucosa sp. nov. a novel planctomycete from northern fen.</title>
        <authorList>
            <person name="Ivanova A."/>
        </authorList>
    </citation>
    <scope>NUCLEOTIDE SEQUENCE [LARGE SCALE GENOMIC DNA]</scope>
    <source>
        <strain evidence="5 6">Pla2</strain>
    </source>
</reference>
<dbReference type="CDD" id="cd01536">
    <property type="entry name" value="PBP1_ABC_sugar_binding-like"/>
    <property type="match status" value="1"/>
</dbReference>
<dbReference type="Gene3D" id="3.40.50.2300">
    <property type="match status" value="2"/>
</dbReference>
<dbReference type="RefSeq" id="WP_277862502.1">
    <property type="nucleotide sequence ID" value="NZ_JARRAG010000002.1"/>
</dbReference>
<dbReference type="Proteomes" id="UP001216907">
    <property type="component" value="Unassembled WGS sequence"/>
</dbReference>
<comment type="similarity">
    <text evidence="2">Belongs to the bacterial solute-binding protein 2 family.</text>
</comment>
<dbReference type="EMBL" id="JARRAG010000002">
    <property type="protein sequence ID" value="MDG3006202.1"/>
    <property type="molecule type" value="Genomic_DNA"/>
</dbReference>
<proteinExistence type="inferred from homology"/>
<sequence>MLTTKRLHRLILFSFLPSLLSGCGTESTPTSSRGKAGSGKIGAVLPTFSHPFFLAMKDGMEAKAKELALDVDVRDGQDDDAKQIGQVETLLNLGCRAVILCPRDEDALTPAVEAANRANVPILAVNRRINGGDVVSYVGADDAEGGVLQGEELVRVLGPKGGRIIYLEGTEGSSPQRKRNAGLTAVLQKHPEIVIADSRFAGFQEDKAKGVMTDLVRRFKPGEIRAVVAQSDEMALPAAEVAQAEGWKDVVVLGFDGSKAAFEAVRDGRLESTVLQDPREQGAKAVEVMAAKLKGETIDREIVTPLRLINRASVDQHQPAY</sequence>
<keyword evidence="6" id="KW-1185">Reference proteome</keyword>
<dbReference type="InterPro" id="IPR025997">
    <property type="entry name" value="SBP_2_dom"/>
</dbReference>
<dbReference type="PROSITE" id="PS51257">
    <property type="entry name" value="PROKAR_LIPOPROTEIN"/>
    <property type="match status" value="1"/>
</dbReference>
<accession>A0ABT6FF49</accession>
<gene>
    <name evidence="5" type="ORF">PZE19_20720</name>
</gene>
<comment type="caution">
    <text evidence="5">The sequence shown here is derived from an EMBL/GenBank/DDBJ whole genome shotgun (WGS) entry which is preliminary data.</text>
</comment>
<organism evidence="5 6">
    <name type="scientific">Paludisphaera mucosa</name>
    <dbReference type="NCBI Taxonomy" id="3030827"/>
    <lineage>
        <taxon>Bacteria</taxon>
        <taxon>Pseudomonadati</taxon>
        <taxon>Planctomycetota</taxon>
        <taxon>Planctomycetia</taxon>
        <taxon>Isosphaerales</taxon>
        <taxon>Isosphaeraceae</taxon>
        <taxon>Paludisphaera</taxon>
    </lineage>
</organism>